<dbReference type="InterPro" id="IPR043129">
    <property type="entry name" value="ATPase_NBD"/>
</dbReference>
<dbReference type="InterPro" id="IPR034680">
    <property type="entry name" value="Kae1_archaea_euk"/>
</dbReference>
<comment type="subcellular location">
    <subcellularLocation>
        <location evidence="10">Cytoplasm</location>
    </subcellularLocation>
    <subcellularLocation>
        <location evidence="10">Nucleus</location>
    </subcellularLocation>
</comment>
<dbReference type="Pfam" id="PF00814">
    <property type="entry name" value="TsaD"/>
    <property type="match status" value="1"/>
</dbReference>
<evidence type="ECO:0000256" key="8">
    <source>
        <dbReference type="ARBA" id="ARBA00030439"/>
    </source>
</evidence>
<keyword evidence="6 10" id="KW-0539">Nucleus</keyword>
<gene>
    <name evidence="12" type="ORF">PV327_000875</name>
</gene>
<dbReference type="GO" id="GO:0061711">
    <property type="term" value="F:tRNA N(6)-L-threonylcarbamoyladenine synthase activity"/>
    <property type="evidence" value="ECO:0007669"/>
    <property type="project" value="UniProtKB-EC"/>
</dbReference>
<comment type="cofactor">
    <cofactor evidence="10">
        <name>a divalent metal cation</name>
        <dbReference type="ChEBI" id="CHEBI:60240"/>
    </cofactor>
    <text evidence="10">Binds 1 divalent metal cation per subunit.</text>
</comment>
<dbReference type="GO" id="GO:0005737">
    <property type="term" value="C:cytoplasm"/>
    <property type="evidence" value="ECO:0007669"/>
    <property type="project" value="UniProtKB-SubCell"/>
</dbReference>
<dbReference type="PANTHER" id="PTHR11735">
    <property type="entry name" value="TRNA N6-ADENOSINE THREONYLCARBAMOYLTRANSFERASE"/>
    <property type="match status" value="1"/>
</dbReference>
<dbReference type="PANTHER" id="PTHR11735:SF14">
    <property type="entry name" value="TRNA N6-ADENOSINE THREONYLCARBAMOYLTRANSFERASE"/>
    <property type="match status" value="1"/>
</dbReference>
<evidence type="ECO:0000256" key="10">
    <source>
        <dbReference type="HAMAP-Rule" id="MF_03180"/>
    </source>
</evidence>
<dbReference type="Proteomes" id="UP001168972">
    <property type="component" value="Unassembled WGS sequence"/>
</dbReference>
<evidence type="ECO:0000256" key="2">
    <source>
        <dbReference type="ARBA" id="ARBA00022490"/>
    </source>
</evidence>
<dbReference type="PRINTS" id="PR00789">
    <property type="entry name" value="OSIALOPTASE"/>
</dbReference>
<dbReference type="CDD" id="cd24132">
    <property type="entry name" value="ASKHA_NBD_OSGEP_like_euk"/>
    <property type="match status" value="1"/>
</dbReference>
<reference evidence="12" key="1">
    <citation type="journal article" date="2023" name="bioRxiv">
        <title>Scaffold-level genome assemblies of two parasitoid biocontrol wasps reveal the parthenogenesis mechanism and an associated novel virus.</title>
        <authorList>
            <person name="Inwood S."/>
            <person name="Skelly J."/>
            <person name="Guhlin J."/>
            <person name="Harrop T."/>
            <person name="Goldson S."/>
            <person name="Dearden P."/>
        </authorList>
    </citation>
    <scope>NUCLEOTIDE SEQUENCE</scope>
    <source>
        <strain evidence="12">Lincoln</strain>
        <tissue evidence="12">Whole body</tissue>
    </source>
</reference>
<name>A0AA39G731_MICHY</name>
<dbReference type="GO" id="GO:0000408">
    <property type="term" value="C:EKC/KEOPS complex"/>
    <property type="evidence" value="ECO:0007669"/>
    <property type="project" value="InterPro"/>
</dbReference>
<dbReference type="AlphaFoldDB" id="A0AA39G731"/>
<keyword evidence="13" id="KW-1185">Reference proteome</keyword>
<feature type="binding site" evidence="10">
    <location>
        <position position="181"/>
    </location>
    <ligand>
        <name>substrate</name>
    </ligand>
</feature>
<evidence type="ECO:0000259" key="11">
    <source>
        <dbReference type="Pfam" id="PF00814"/>
    </source>
</evidence>
<comment type="caution">
    <text evidence="12">The sequence shown here is derived from an EMBL/GenBank/DDBJ whole genome shotgun (WGS) entry which is preliminary data.</text>
</comment>
<evidence type="ECO:0000256" key="9">
    <source>
        <dbReference type="ARBA" id="ARBA00048117"/>
    </source>
</evidence>
<feature type="domain" description="Gcp-like" evidence="11">
    <location>
        <begin position="27"/>
        <end position="300"/>
    </location>
</feature>
<dbReference type="InterPro" id="IPR017860">
    <property type="entry name" value="Peptidase_M22_CS"/>
</dbReference>
<keyword evidence="4 10" id="KW-0819">tRNA processing</keyword>
<evidence type="ECO:0000313" key="12">
    <source>
        <dbReference type="EMBL" id="KAK0182774.1"/>
    </source>
</evidence>
<feature type="binding site" evidence="10">
    <location>
        <position position="266"/>
    </location>
    <ligand>
        <name>substrate</name>
    </ligand>
</feature>
<dbReference type="GO" id="GO:0002949">
    <property type="term" value="P:tRNA threonylcarbamoyladenosine modification"/>
    <property type="evidence" value="ECO:0007669"/>
    <property type="project" value="UniProtKB-UniRule"/>
</dbReference>
<evidence type="ECO:0000256" key="6">
    <source>
        <dbReference type="ARBA" id="ARBA00023242"/>
    </source>
</evidence>
<sequence length="335" mass="37042">MVIAIGFEGSANKLGIGIIRDDDVLSNVRRTYVTPPGEGFLPRETAAHHRAHVIEVLKQALKDAKLSLKDVDVICYTKGPGMGAPLTALALVARTVAQLYDKPIVAVNHCIGHIEMGRLITGSDNPTILYVSGGNTQVIAYSRQKYRIFGETIDIAVGNCLDRFARLLKLSNDPSPGYNIEQLAKKGRNLVHLPYTVKGMDVSFSGILSYIEDKLDDWLASGKYTKEDLCFSLQETTFAMLIEITERAMAHVGSDEVMIVGGVGCNERLQNMMDIMCKERGAKLYATDERFCIDNGVMIAVAGLLQYKTSNPTPWSETTCVQRYRTDDVLVTWRE</sequence>
<evidence type="ECO:0000256" key="5">
    <source>
        <dbReference type="ARBA" id="ARBA00022723"/>
    </source>
</evidence>
<dbReference type="InterPro" id="IPR017861">
    <property type="entry name" value="KAE1/TsaD"/>
</dbReference>
<feature type="binding site" evidence="10">
    <location>
        <position position="130"/>
    </location>
    <ligand>
        <name>a divalent metal cation</name>
        <dbReference type="ChEBI" id="CHEBI:60240"/>
    </ligand>
</feature>
<dbReference type="NCBIfam" id="TIGR03722">
    <property type="entry name" value="arch_KAE1"/>
    <property type="match status" value="1"/>
</dbReference>
<dbReference type="FunFam" id="3.30.420.40:FF:000038">
    <property type="entry name" value="Probable tRNA N6-adenosine threonylcarbamoyltransferase"/>
    <property type="match status" value="1"/>
</dbReference>
<dbReference type="InterPro" id="IPR000905">
    <property type="entry name" value="Gcp-like_dom"/>
</dbReference>
<dbReference type="Gene3D" id="3.30.420.40">
    <property type="match status" value="2"/>
</dbReference>
<dbReference type="HAMAP" id="MF_01446">
    <property type="entry name" value="Kae1"/>
    <property type="match status" value="1"/>
</dbReference>
<accession>A0AA39G731</accession>
<dbReference type="NCBIfam" id="TIGR00329">
    <property type="entry name" value="gcp_kae1"/>
    <property type="match status" value="1"/>
</dbReference>
<feature type="binding site" evidence="10">
    <location>
        <begin position="130"/>
        <end position="134"/>
    </location>
    <ligand>
        <name>substrate</name>
    </ligand>
</feature>
<dbReference type="GO" id="GO:0005634">
    <property type="term" value="C:nucleus"/>
    <property type="evidence" value="ECO:0007669"/>
    <property type="project" value="UniProtKB-SubCell"/>
</dbReference>
<organism evidence="12 13">
    <name type="scientific">Microctonus hyperodae</name>
    <name type="common">Parasitoid wasp</name>
    <dbReference type="NCBI Taxonomy" id="165561"/>
    <lineage>
        <taxon>Eukaryota</taxon>
        <taxon>Metazoa</taxon>
        <taxon>Ecdysozoa</taxon>
        <taxon>Arthropoda</taxon>
        <taxon>Hexapoda</taxon>
        <taxon>Insecta</taxon>
        <taxon>Pterygota</taxon>
        <taxon>Neoptera</taxon>
        <taxon>Endopterygota</taxon>
        <taxon>Hymenoptera</taxon>
        <taxon>Apocrita</taxon>
        <taxon>Ichneumonoidea</taxon>
        <taxon>Braconidae</taxon>
        <taxon>Euphorinae</taxon>
        <taxon>Microctonus</taxon>
    </lineage>
</organism>
<keyword evidence="2 10" id="KW-0963">Cytoplasm</keyword>
<dbReference type="EMBL" id="JAQQBR010000001">
    <property type="protein sequence ID" value="KAK0182774.1"/>
    <property type="molecule type" value="Genomic_DNA"/>
</dbReference>
<evidence type="ECO:0000256" key="3">
    <source>
        <dbReference type="ARBA" id="ARBA00022679"/>
    </source>
</evidence>
<evidence type="ECO:0000313" key="13">
    <source>
        <dbReference type="Proteomes" id="UP001168972"/>
    </source>
</evidence>
<feature type="binding site" evidence="10">
    <location>
        <position position="113"/>
    </location>
    <ligand>
        <name>a divalent metal cation</name>
        <dbReference type="ChEBI" id="CHEBI:60240"/>
    </ligand>
</feature>
<protein>
    <recommendedName>
        <fullName evidence="1">N(6)-L-threonylcarbamoyladenine synthase</fullName>
        <ecNumber evidence="1">2.3.1.234</ecNumber>
    </recommendedName>
    <alternativeName>
        <fullName evidence="8">N6-L-threonylcarbamoyladenine synthase</fullName>
    </alternativeName>
</protein>
<feature type="binding site" evidence="10">
    <location>
        <position position="109"/>
    </location>
    <ligand>
        <name>a divalent metal cation</name>
        <dbReference type="ChEBI" id="CHEBI:60240"/>
    </ligand>
</feature>
<keyword evidence="7 10" id="KW-0012">Acyltransferase</keyword>
<dbReference type="SUPFAM" id="SSF53067">
    <property type="entry name" value="Actin-like ATPase domain"/>
    <property type="match status" value="1"/>
</dbReference>
<feature type="binding site" evidence="10">
    <location>
        <position position="162"/>
    </location>
    <ligand>
        <name>substrate</name>
    </ligand>
</feature>
<dbReference type="GO" id="GO:0046872">
    <property type="term" value="F:metal ion binding"/>
    <property type="evidence" value="ECO:0007669"/>
    <property type="project" value="UniProtKB-KW"/>
</dbReference>
<evidence type="ECO:0000256" key="4">
    <source>
        <dbReference type="ARBA" id="ARBA00022694"/>
    </source>
</evidence>
<reference evidence="12" key="2">
    <citation type="submission" date="2023-03" db="EMBL/GenBank/DDBJ databases">
        <authorList>
            <person name="Inwood S.N."/>
            <person name="Skelly J.G."/>
            <person name="Guhlin J."/>
            <person name="Harrop T.W.R."/>
            <person name="Goldson S.G."/>
            <person name="Dearden P.K."/>
        </authorList>
    </citation>
    <scope>NUCLEOTIDE SEQUENCE</scope>
    <source>
        <strain evidence="12">Lincoln</strain>
        <tissue evidence="12">Whole body</tissue>
    </source>
</reference>
<feature type="binding site" evidence="10">
    <location>
        <position position="294"/>
    </location>
    <ligand>
        <name>a divalent metal cation</name>
        <dbReference type="ChEBI" id="CHEBI:60240"/>
    </ligand>
</feature>
<feature type="binding site" evidence="10">
    <location>
        <position position="177"/>
    </location>
    <ligand>
        <name>substrate</name>
    </ligand>
</feature>
<proteinExistence type="inferred from homology"/>
<keyword evidence="3 10" id="KW-0808">Transferase</keyword>
<dbReference type="FunFam" id="3.30.420.40:FF:000295">
    <property type="entry name" value="Probable tRNA N6-adenosine threonylcarbamoyltransferase"/>
    <property type="match status" value="1"/>
</dbReference>
<comment type="catalytic activity">
    <reaction evidence="9 10">
        <text>L-threonylcarbamoyladenylate + adenosine(37) in tRNA = N(6)-L-threonylcarbamoyladenosine(37) in tRNA + AMP + H(+)</text>
        <dbReference type="Rhea" id="RHEA:37059"/>
        <dbReference type="Rhea" id="RHEA-COMP:10162"/>
        <dbReference type="Rhea" id="RHEA-COMP:10163"/>
        <dbReference type="ChEBI" id="CHEBI:15378"/>
        <dbReference type="ChEBI" id="CHEBI:73682"/>
        <dbReference type="ChEBI" id="CHEBI:74411"/>
        <dbReference type="ChEBI" id="CHEBI:74418"/>
        <dbReference type="ChEBI" id="CHEBI:456215"/>
        <dbReference type="EC" id="2.3.1.234"/>
    </reaction>
</comment>
<evidence type="ECO:0000256" key="7">
    <source>
        <dbReference type="ARBA" id="ARBA00023315"/>
    </source>
</evidence>
<keyword evidence="5 10" id="KW-0479">Metal-binding</keyword>
<dbReference type="PROSITE" id="PS01016">
    <property type="entry name" value="GLYCOPROTEASE"/>
    <property type="match status" value="1"/>
</dbReference>
<evidence type="ECO:0000256" key="1">
    <source>
        <dbReference type="ARBA" id="ARBA00012156"/>
    </source>
</evidence>
<comment type="similarity">
    <text evidence="10">Belongs to the KAE1 / TsaD family.</text>
</comment>
<dbReference type="EC" id="2.3.1.234" evidence="1"/>